<reference evidence="2" key="1">
    <citation type="journal article" date="2023" name="bioRxiv">
        <title>Scaffold-level genome assemblies of two parasitoid biocontrol wasps reveal the parthenogenesis mechanism and an associated novel virus.</title>
        <authorList>
            <person name="Inwood S."/>
            <person name="Skelly J."/>
            <person name="Guhlin J."/>
            <person name="Harrop T."/>
            <person name="Goldson S."/>
            <person name="Dearden P."/>
        </authorList>
    </citation>
    <scope>NUCLEOTIDE SEQUENCE</scope>
    <source>
        <strain evidence="2">Irish</strain>
        <tissue evidence="2">Whole body</tissue>
    </source>
</reference>
<feature type="region of interest" description="Disordered" evidence="1">
    <location>
        <begin position="162"/>
        <end position="181"/>
    </location>
</feature>
<reference evidence="2" key="2">
    <citation type="submission" date="2023-03" db="EMBL/GenBank/DDBJ databases">
        <authorList>
            <person name="Inwood S.N."/>
            <person name="Skelly J.G."/>
            <person name="Guhlin J."/>
            <person name="Harrop T.W.R."/>
            <person name="Goldson S.G."/>
            <person name="Dearden P.K."/>
        </authorList>
    </citation>
    <scope>NUCLEOTIDE SEQUENCE</scope>
    <source>
        <strain evidence="2">Irish</strain>
        <tissue evidence="2">Whole body</tissue>
    </source>
</reference>
<keyword evidence="3" id="KW-1185">Reference proteome</keyword>
<dbReference type="AlphaFoldDB" id="A0AA39C3A9"/>
<evidence type="ECO:0000313" key="2">
    <source>
        <dbReference type="EMBL" id="KAK0157117.1"/>
    </source>
</evidence>
<dbReference type="EMBL" id="JAQQBS010001538">
    <property type="protein sequence ID" value="KAK0157117.1"/>
    <property type="molecule type" value="Genomic_DNA"/>
</dbReference>
<organism evidence="2 3">
    <name type="scientific">Microctonus aethiopoides</name>
    <dbReference type="NCBI Taxonomy" id="144406"/>
    <lineage>
        <taxon>Eukaryota</taxon>
        <taxon>Metazoa</taxon>
        <taxon>Ecdysozoa</taxon>
        <taxon>Arthropoda</taxon>
        <taxon>Hexapoda</taxon>
        <taxon>Insecta</taxon>
        <taxon>Pterygota</taxon>
        <taxon>Neoptera</taxon>
        <taxon>Endopterygota</taxon>
        <taxon>Hymenoptera</taxon>
        <taxon>Apocrita</taxon>
        <taxon>Ichneumonoidea</taxon>
        <taxon>Braconidae</taxon>
        <taxon>Euphorinae</taxon>
        <taxon>Microctonus</taxon>
    </lineage>
</organism>
<comment type="caution">
    <text evidence="2">The sequence shown here is derived from an EMBL/GenBank/DDBJ whole genome shotgun (WGS) entry which is preliminary data.</text>
</comment>
<feature type="compositionally biased region" description="Polar residues" evidence="1">
    <location>
        <begin position="162"/>
        <end position="172"/>
    </location>
</feature>
<sequence length="197" mass="22607">MSKIINEPLKLEGDNCNIKMVSMTHTVWIQFKSNDRWLYATTSPESIKIIFNNIIEEKMIKETKILKVKPGCTVISNDVILDSSIDETIDNDNAFIPSITCNFSKHFEVLEGPQLNFIVSLIKLHIVDTSNTKIGNPDNNPNSYGTEIRIKNLHYSKYDFTSSVSNTSQTPQRKAIRKRKENIRKSRIRISEFDDVP</sequence>
<dbReference type="Proteomes" id="UP001168990">
    <property type="component" value="Unassembled WGS sequence"/>
</dbReference>
<name>A0AA39C3A9_9HYME</name>
<proteinExistence type="predicted"/>
<protein>
    <submittedName>
        <fullName evidence="2">Uncharacterized protein</fullName>
    </submittedName>
</protein>
<gene>
    <name evidence="2" type="ORF">PV328_011870</name>
</gene>
<accession>A0AA39C3A9</accession>
<evidence type="ECO:0000256" key="1">
    <source>
        <dbReference type="SAM" id="MobiDB-lite"/>
    </source>
</evidence>
<evidence type="ECO:0000313" key="3">
    <source>
        <dbReference type="Proteomes" id="UP001168990"/>
    </source>
</evidence>